<dbReference type="Proteomes" id="UP000235220">
    <property type="component" value="Chromosome 13"/>
</dbReference>
<evidence type="ECO:0000313" key="2">
    <source>
        <dbReference type="Proteomes" id="UP000235220"/>
    </source>
</evidence>
<organism evidence="2 3">
    <name type="scientific">Juglans regia</name>
    <name type="common">English walnut</name>
    <dbReference type="NCBI Taxonomy" id="51240"/>
    <lineage>
        <taxon>Eukaryota</taxon>
        <taxon>Viridiplantae</taxon>
        <taxon>Streptophyta</taxon>
        <taxon>Embryophyta</taxon>
        <taxon>Tracheophyta</taxon>
        <taxon>Spermatophyta</taxon>
        <taxon>Magnoliopsida</taxon>
        <taxon>eudicotyledons</taxon>
        <taxon>Gunneridae</taxon>
        <taxon>Pentapetalae</taxon>
        <taxon>rosids</taxon>
        <taxon>fabids</taxon>
        <taxon>Fagales</taxon>
        <taxon>Juglandaceae</taxon>
        <taxon>Juglans</taxon>
    </lineage>
</organism>
<feature type="compositionally biased region" description="Polar residues" evidence="1">
    <location>
        <begin position="30"/>
        <end position="45"/>
    </location>
</feature>
<dbReference type="Gene3D" id="2.40.70.10">
    <property type="entry name" value="Acid Proteases"/>
    <property type="match status" value="1"/>
</dbReference>
<dbReference type="RefSeq" id="XP_018837832.1">
    <property type="nucleotide sequence ID" value="XM_018982287.1"/>
</dbReference>
<dbReference type="Gramene" id="Jr13_22400_p1">
    <property type="protein sequence ID" value="cds.Jr13_22400_p1"/>
    <property type="gene ID" value="Jr13_22400"/>
</dbReference>
<dbReference type="InterPro" id="IPR021109">
    <property type="entry name" value="Peptidase_aspartic_dom_sf"/>
</dbReference>
<evidence type="ECO:0000313" key="3">
    <source>
        <dbReference type="RefSeq" id="XP_018837832.1"/>
    </source>
</evidence>
<sequence>MMCNGEFLQKDSDEAIEDLNEHAEKVHTWTEPSVTESTNRSQPARNPNGGGIYHLREEDSLKAKVEMLTKELDVLKTKDLKLTRMANHAETFGPYFVCGKSSHIPTIQDNSDAEGPKEPEVTKNPVKVPFTQALKSSKRTLDPNNEILENPRQRKDHVKKIAFLTEQVSALIEQRIPLKYNDPGCPTIACSIENHECGAPDPHLGLGEIKPTTVVLQLANRSVNVPRGVVEDVLIQIDKFYYPVDFLILDTSSVVDTMMGRYFLATANALIINCRNELMKLSFGNMILEVNIFHITKQPEDDDESHQTYMIDSLIDKGVSTVHDFDPLEYFLNNYEFDSISDLSDVVDICTIFYRTHDYGTQAWQPKFEDLPEKGEK</sequence>
<feature type="region of interest" description="Disordered" evidence="1">
    <location>
        <begin position="28"/>
        <end position="52"/>
    </location>
</feature>
<dbReference type="GeneID" id="109003937"/>
<reference evidence="3" key="1">
    <citation type="submission" date="2025-08" db="UniProtKB">
        <authorList>
            <consortium name="RefSeq"/>
        </authorList>
    </citation>
    <scope>IDENTIFICATION</scope>
    <source>
        <tissue evidence="3">Leaves</tissue>
    </source>
</reference>
<dbReference type="OrthoDB" id="778454at2759"/>
<gene>
    <name evidence="3" type="primary">LOC109003937</name>
</gene>
<dbReference type="KEGG" id="jre:109003937"/>
<keyword evidence="2" id="KW-1185">Reference proteome</keyword>
<proteinExistence type="predicted"/>
<dbReference type="PANTHER" id="PTHR33067">
    <property type="entry name" value="RNA-DIRECTED DNA POLYMERASE-RELATED"/>
    <property type="match status" value="1"/>
</dbReference>
<evidence type="ECO:0000256" key="1">
    <source>
        <dbReference type="SAM" id="MobiDB-lite"/>
    </source>
</evidence>
<name>A0A2I4G1Q4_JUGRE</name>
<dbReference type="PANTHER" id="PTHR33067:SF32">
    <property type="entry name" value="ASPARTIC PEPTIDASE DDI1-TYPE DOMAIN-CONTAINING PROTEIN"/>
    <property type="match status" value="1"/>
</dbReference>
<accession>A0A2I4G1Q4</accession>
<protein>
    <submittedName>
        <fullName evidence="3">Uncharacterized protein LOC109003937</fullName>
    </submittedName>
</protein>
<dbReference type="AlphaFoldDB" id="A0A2I4G1Q4"/>